<dbReference type="GO" id="GO:0046872">
    <property type="term" value="F:metal ion binding"/>
    <property type="evidence" value="ECO:0007669"/>
    <property type="project" value="UniProtKB-KW"/>
</dbReference>
<evidence type="ECO:0000313" key="7">
    <source>
        <dbReference type="EMBL" id="KAI1702157.1"/>
    </source>
</evidence>
<comment type="similarity">
    <text evidence="5">Belongs to the queuine tRNA-ribosyltransferase family. QTRT2 subfamily.</text>
</comment>
<comment type="cofactor">
    <cofactor evidence="5">
        <name>Zn(2+)</name>
        <dbReference type="ChEBI" id="CHEBI:29105"/>
    </cofactor>
    <text evidence="5">Binds 1 zinc ion per subunit.</text>
</comment>
<dbReference type="SUPFAM" id="SSF51713">
    <property type="entry name" value="tRNA-guanine transglycosylase"/>
    <property type="match status" value="1"/>
</dbReference>
<evidence type="ECO:0000256" key="2">
    <source>
        <dbReference type="ARBA" id="ARBA00022694"/>
    </source>
</evidence>
<comment type="subunit">
    <text evidence="5">Heterodimer of a catalytic subunit and an accessory subunit.</text>
</comment>
<evidence type="ECO:0000256" key="1">
    <source>
        <dbReference type="ARBA" id="ARBA00022490"/>
    </source>
</evidence>
<keyword evidence="1 5" id="KW-0963">Cytoplasm</keyword>
<evidence type="ECO:0000313" key="8">
    <source>
        <dbReference type="Proteomes" id="UP001201812"/>
    </source>
</evidence>
<keyword evidence="2 5" id="KW-0819">tRNA processing</keyword>
<dbReference type="InterPro" id="IPR050852">
    <property type="entry name" value="Queuine_tRNA-ribosyltrfase"/>
</dbReference>
<dbReference type="PANTHER" id="PTHR46064">
    <property type="entry name" value="QUEUINE TRNA-RIBOSYLTRANSFERASE ACCESSORY SUBUNIT 2"/>
    <property type="match status" value="1"/>
</dbReference>
<dbReference type="AlphaFoldDB" id="A0AAD4MSD6"/>
<feature type="binding site" evidence="5">
    <location>
        <position position="343"/>
    </location>
    <ligand>
        <name>Zn(2+)</name>
        <dbReference type="ChEBI" id="CHEBI:29105"/>
    </ligand>
</feature>
<organism evidence="7 8">
    <name type="scientific">Ditylenchus destructor</name>
    <dbReference type="NCBI Taxonomy" id="166010"/>
    <lineage>
        <taxon>Eukaryota</taxon>
        <taxon>Metazoa</taxon>
        <taxon>Ecdysozoa</taxon>
        <taxon>Nematoda</taxon>
        <taxon>Chromadorea</taxon>
        <taxon>Rhabditida</taxon>
        <taxon>Tylenchina</taxon>
        <taxon>Tylenchomorpha</taxon>
        <taxon>Sphaerularioidea</taxon>
        <taxon>Anguinidae</taxon>
        <taxon>Anguininae</taxon>
        <taxon>Ditylenchus</taxon>
    </lineage>
</organism>
<comment type="function">
    <text evidence="5">Non-catalytic subunit of the queuine tRNA-ribosyltransferase (TGT) that catalyzes the base-exchange of a guanine (G) residue with queuine (Q) at position 34 (anticodon wobble position) in tRNAs with GU(N) anticodons (tRNA-Asp, -Asn, -His and -Tyr), resulting in the hypermodified nucleoside queuosine (7-(((4,5-cis-dihydroxy-2-cyclopenten-1-yl)amino)methyl)-7-deazaguanosine).</text>
</comment>
<feature type="domain" description="tRNA-guanine(15) transglycosylase-like" evidence="6">
    <location>
        <begin position="37"/>
        <end position="389"/>
    </location>
</feature>
<evidence type="ECO:0000256" key="3">
    <source>
        <dbReference type="ARBA" id="ARBA00022723"/>
    </source>
</evidence>
<dbReference type="Pfam" id="PF01702">
    <property type="entry name" value="TGT"/>
    <property type="match status" value="1"/>
</dbReference>
<comment type="caution">
    <text evidence="7">The sequence shown here is derived from an EMBL/GenBank/DDBJ whole genome shotgun (WGS) entry which is preliminary data.</text>
</comment>
<dbReference type="EMBL" id="JAKKPZ010000104">
    <property type="protein sequence ID" value="KAI1702157.1"/>
    <property type="molecule type" value="Genomic_DNA"/>
</dbReference>
<accession>A0AAD4MSD6</accession>
<evidence type="ECO:0000256" key="5">
    <source>
        <dbReference type="HAMAP-Rule" id="MF_03043"/>
    </source>
</evidence>
<dbReference type="InterPro" id="IPR036511">
    <property type="entry name" value="TGT-like_sf"/>
</dbReference>
<feature type="binding site" evidence="5">
    <location>
        <position position="345"/>
    </location>
    <ligand>
        <name>Zn(2+)</name>
        <dbReference type="ChEBI" id="CHEBI:29105"/>
    </ligand>
</feature>
<reference evidence="7" key="1">
    <citation type="submission" date="2022-01" db="EMBL/GenBank/DDBJ databases">
        <title>Genome Sequence Resource for Two Populations of Ditylenchus destructor, the Migratory Endoparasitic Phytonematode.</title>
        <authorList>
            <person name="Zhang H."/>
            <person name="Lin R."/>
            <person name="Xie B."/>
        </authorList>
    </citation>
    <scope>NUCLEOTIDE SEQUENCE</scope>
    <source>
        <strain evidence="7">BazhouSP</strain>
    </source>
</reference>
<dbReference type="Proteomes" id="UP001201812">
    <property type="component" value="Unassembled WGS sequence"/>
</dbReference>
<dbReference type="GO" id="GO:0006400">
    <property type="term" value="P:tRNA modification"/>
    <property type="evidence" value="ECO:0007669"/>
    <property type="project" value="InterPro"/>
</dbReference>
<dbReference type="PANTHER" id="PTHR46064:SF1">
    <property type="entry name" value="QUEUINE TRNA-RIBOSYLTRANSFERASE ACCESSORY SUBUNIT 2"/>
    <property type="match status" value="1"/>
</dbReference>
<keyword evidence="3 5" id="KW-0479">Metal-binding</keyword>
<comment type="subcellular location">
    <subcellularLocation>
        <location evidence="5">Cytoplasm</location>
    </subcellularLocation>
</comment>
<proteinExistence type="inferred from homology"/>
<name>A0AAD4MSD6_9BILA</name>
<evidence type="ECO:0000256" key="4">
    <source>
        <dbReference type="ARBA" id="ARBA00022833"/>
    </source>
</evidence>
<dbReference type="Gene3D" id="3.20.20.105">
    <property type="entry name" value="Queuine tRNA-ribosyltransferase-like"/>
    <property type="match status" value="1"/>
</dbReference>
<dbReference type="NCBIfam" id="TIGR00449">
    <property type="entry name" value="tgt_general"/>
    <property type="match status" value="1"/>
</dbReference>
<protein>
    <recommendedName>
        <fullName evidence="5">Queuine tRNA-ribosyltransferase accessory subunit 2</fullName>
    </recommendedName>
    <alternativeName>
        <fullName evidence="5">Queuine tRNA-ribosyltransferase domain-containing protein 1</fullName>
    </alternativeName>
</protein>
<gene>
    <name evidence="7" type="ORF">DdX_15672</name>
</gene>
<dbReference type="GO" id="GO:0005737">
    <property type="term" value="C:cytoplasm"/>
    <property type="evidence" value="ECO:0007669"/>
    <property type="project" value="UniProtKB-SubCell"/>
</dbReference>
<dbReference type="InterPro" id="IPR028592">
    <property type="entry name" value="QTRTD1"/>
</dbReference>
<feature type="binding site" evidence="5">
    <location>
        <position position="348"/>
    </location>
    <ligand>
        <name>Zn(2+)</name>
        <dbReference type="ChEBI" id="CHEBI:29105"/>
    </ligand>
</feature>
<feature type="binding site" evidence="5">
    <location>
        <position position="374"/>
    </location>
    <ligand>
        <name>Zn(2+)</name>
        <dbReference type="ChEBI" id="CHEBI:29105"/>
    </ligand>
</feature>
<dbReference type="GO" id="GO:0008479">
    <property type="term" value="F:tRNA-guanosine(34) queuine transglycosylase activity"/>
    <property type="evidence" value="ECO:0007669"/>
    <property type="project" value="UniProtKB-UniRule"/>
</dbReference>
<keyword evidence="4 5" id="KW-0862">Zinc</keyword>
<keyword evidence="8" id="KW-1185">Reference proteome</keyword>
<dbReference type="InterPro" id="IPR002616">
    <property type="entry name" value="tRNA_ribo_trans-like"/>
</dbReference>
<sequence>MRGMVRFEVEMSSTSTGIFHKMRLGRLLEWSRAKMDQTENIRTPSYLLYTRSGHIPHLTWKLADKHLRFEQKPILQLTLSSIFDQLESAKNYKGGTDSLTHLSIWDPLGERPFGFNANSYCSIWINGGRKNLTHIVMRNSINAVKPNSYSTLFDYDTSRDSLNKRLTKSTKRSIEWIDSLCLSKYDGEFDETECTPFISLGGGFSAYHRQKVAKELCSRSYAKAFNMDLSGFSANSSNKSGSETEDSPKFDEAEIKSLISDALAELPADKARLVEGVFDPSQIFFLVQMGFDIFDSSYTCWLADQGKAFCVADDYPSSSSTFTVLDFNDKKYQRDFSKPFAECTCYCCKNYSKAYLQHLQNTKEMLSQILLTIHNLHEFDRMFARIRRFLATELGEPNSCCKN</sequence>
<dbReference type="HAMAP" id="MF_03043">
    <property type="entry name" value="QTRT2"/>
    <property type="match status" value="1"/>
</dbReference>
<evidence type="ECO:0000259" key="6">
    <source>
        <dbReference type="Pfam" id="PF01702"/>
    </source>
</evidence>